<name>A0A0B1P0S3_UNCNE</name>
<evidence type="ECO:0000313" key="2">
    <source>
        <dbReference type="EMBL" id="KHJ30424.1"/>
    </source>
</evidence>
<gene>
    <name evidence="2" type="ORF">EV44_g3575</name>
</gene>
<comment type="caution">
    <text evidence="2">The sequence shown here is derived from an EMBL/GenBank/DDBJ whole genome shotgun (WGS) entry which is preliminary data.</text>
</comment>
<keyword evidence="3" id="KW-1185">Reference proteome</keyword>
<dbReference type="AlphaFoldDB" id="A0A0B1P0S3"/>
<protein>
    <submittedName>
        <fullName evidence="2">Uncharacterized protein</fullName>
    </submittedName>
</protein>
<feature type="region of interest" description="Disordered" evidence="1">
    <location>
        <begin position="45"/>
        <end position="68"/>
    </location>
</feature>
<proteinExistence type="predicted"/>
<dbReference type="EMBL" id="JNVN01004279">
    <property type="protein sequence ID" value="KHJ30424.1"/>
    <property type="molecule type" value="Genomic_DNA"/>
</dbReference>
<evidence type="ECO:0000256" key="1">
    <source>
        <dbReference type="SAM" id="MobiDB-lite"/>
    </source>
</evidence>
<dbReference type="Proteomes" id="UP000030854">
    <property type="component" value="Unassembled WGS sequence"/>
</dbReference>
<evidence type="ECO:0000313" key="3">
    <source>
        <dbReference type="Proteomes" id="UP000030854"/>
    </source>
</evidence>
<dbReference type="HOGENOM" id="CLU_163547_0_0_1"/>
<accession>A0A0B1P0S3</accession>
<sequence>MKSLSSGKVQFKTVYSNLELKPLKSKSSPSRGAGVNAQYALHVWDSPEDSHNPSFPSGSPIHPRRSQSSSFLHHFPLSTFFHEAPLTIDLGSME</sequence>
<organism evidence="2 3">
    <name type="scientific">Uncinula necator</name>
    <name type="common">Grape powdery mildew</name>
    <dbReference type="NCBI Taxonomy" id="52586"/>
    <lineage>
        <taxon>Eukaryota</taxon>
        <taxon>Fungi</taxon>
        <taxon>Dikarya</taxon>
        <taxon>Ascomycota</taxon>
        <taxon>Pezizomycotina</taxon>
        <taxon>Leotiomycetes</taxon>
        <taxon>Erysiphales</taxon>
        <taxon>Erysiphaceae</taxon>
        <taxon>Erysiphe</taxon>
    </lineage>
</organism>
<reference evidence="2 3" key="1">
    <citation type="journal article" date="2014" name="BMC Genomics">
        <title>Adaptive genomic structural variation in the grape powdery mildew pathogen, Erysiphe necator.</title>
        <authorList>
            <person name="Jones L."/>
            <person name="Riaz S."/>
            <person name="Morales-Cruz A."/>
            <person name="Amrine K.C."/>
            <person name="McGuire B."/>
            <person name="Gubler W.D."/>
            <person name="Walker M.A."/>
            <person name="Cantu D."/>
        </authorList>
    </citation>
    <scope>NUCLEOTIDE SEQUENCE [LARGE SCALE GENOMIC DNA]</scope>
    <source>
        <strain evidence="3">c</strain>
    </source>
</reference>